<name>A0A1I3RJI8_9FLAO</name>
<sequence>MEIQNLSAFYREHQIEFNQLEINKESNAYSACSFSLDSKNVVYRKANSTPKKIGQFVAIWKRNEEGETAPYHEKDDLDFLIIAVETDSNSGHFIFSKQILLEKGIISNEKKSGKRGIRVYPSWDVVTSKQAMKTQEWQLRCFIDFNNIEQQELNSLKKLLTL</sequence>
<accession>A0A1I3RJI8</accession>
<gene>
    <name evidence="1" type="ORF">SAMN04487893_10818</name>
</gene>
<reference evidence="2" key="1">
    <citation type="submission" date="2016-10" db="EMBL/GenBank/DDBJ databases">
        <authorList>
            <person name="Varghese N."/>
            <person name="Submissions S."/>
        </authorList>
    </citation>
    <scope>NUCLEOTIDE SEQUENCE [LARGE SCALE GENOMIC DNA]</scope>
    <source>
        <strain evidence="2">DSM 26542</strain>
    </source>
</reference>
<organism evidence="1 2">
    <name type="scientific">Myroides guanonis</name>
    <dbReference type="NCBI Taxonomy" id="1150112"/>
    <lineage>
        <taxon>Bacteria</taxon>
        <taxon>Pseudomonadati</taxon>
        <taxon>Bacteroidota</taxon>
        <taxon>Flavobacteriia</taxon>
        <taxon>Flavobacteriales</taxon>
        <taxon>Flavobacteriaceae</taxon>
        <taxon>Myroides</taxon>
    </lineage>
</organism>
<evidence type="ECO:0000313" key="2">
    <source>
        <dbReference type="Proteomes" id="UP000243887"/>
    </source>
</evidence>
<dbReference type="OrthoDB" id="4954833at2"/>
<dbReference type="Gene3D" id="3.40.1350.140">
    <property type="entry name" value="MepB-like"/>
    <property type="match status" value="1"/>
</dbReference>
<dbReference type="InterPro" id="IPR038231">
    <property type="entry name" value="MepB-like_sf"/>
</dbReference>
<evidence type="ECO:0008006" key="3">
    <source>
        <dbReference type="Google" id="ProtNLM"/>
    </source>
</evidence>
<dbReference type="RefSeq" id="WP_090679019.1">
    <property type="nucleotide sequence ID" value="NZ_FORU01000008.1"/>
</dbReference>
<dbReference type="AlphaFoldDB" id="A0A1I3RJI8"/>
<dbReference type="PIRSF" id="PIRSF032285">
    <property type="entry name" value="UCP032285"/>
    <property type="match status" value="1"/>
</dbReference>
<dbReference type="InterPro" id="IPR011235">
    <property type="entry name" value="MepB-like"/>
</dbReference>
<keyword evidence="2" id="KW-1185">Reference proteome</keyword>
<dbReference type="EMBL" id="FORU01000008">
    <property type="protein sequence ID" value="SFJ45457.1"/>
    <property type="molecule type" value="Genomic_DNA"/>
</dbReference>
<evidence type="ECO:0000313" key="1">
    <source>
        <dbReference type="EMBL" id="SFJ45457.1"/>
    </source>
</evidence>
<dbReference type="Pfam" id="PF08877">
    <property type="entry name" value="MepB-like"/>
    <property type="match status" value="1"/>
</dbReference>
<dbReference type="STRING" id="1150112.SAMN04487893_10818"/>
<proteinExistence type="predicted"/>
<protein>
    <recommendedName>
        <fullName evidence="3">MepB protein</fullName>
    </recommendedName>
</protein>
<dbReference type="Proteomes" id="UP000243887">
    <property type="component" value="Unassembled WGS sequence"/>
</dbReference>